<evidence type="ECO:0000256" key="3">
    <source>
        <dbReference type="ARBA" id="ARBA00023163"/>
    </source>
</evidence>
<keyword evidence="1" id="KW-0805">Transcription regulation</keyword>
<evidence type="ECO:0000313" key="7">
    <source>
        <dbReference type="Proteomes" id="UP001227101"/>
    </source>
</evidence>
<sequence length="203" mass="21563">MTESARRVRMSAPDRRESILAAATEVFAEVGYLRGKTSAVARRVGVSEPVVFQNFGTKAALFAAVVDRAADHVCRLIDRTTESAAPVAGLLETMLDPGHLDHVHSAGTVGAIFADAAAITGEPEVEAAAKRSTQRFAGSLTALLDRGRADGELRPDLDAEAAAWWLLSLVASQKFRRRTAAEPAAVEARLAAGTLGFLLARRK</sequence>
<dbReference type="Proteomes" id="UP001227101">
    <property type="component" value="Chromosome"/>
</dbReference>
<keyword evidence="2 4" id="KW-0238">DNA-binding</keyword>
<evidence type="ECO:0000256" key="4">
    <source>
        <dbReference type="PROSITE-ProRule" id="PRU00335"/>
    </source>
</evidence>
<dbReference type="PRINTS" id="PR00455">
    <property type="entry name" value="HTHTETR"/>
</dbReference>
<dbReference type="RefSeq" id="WP_285454147.1">
    <property type="nucleotide sequence ID" value="NZ_CP127173.1"/>
</dbReference>
<dbReference type="InterPro" id="IPR001647">
    <property type="entry name" value="HTH_TetR"/>
</dbReference>
<dbReference type="InterPro" id="IPR036271">
    <property type="entry name" value="Tet_transcr_reg_TetR-rel_C_sf"/>
</dbReference>
<dbReference type="PANTHER" id="PTHR47506:SF6">
    <property type="entry name" value="HTH-TYPE TRANSCRIPTIONAL REPRESSOR NEMR"/>
    <property type="match status" value="1"/>
</dbReference>
<feature type="domain" description="HTH tetR-type" evidence="5">
    <location>
        <begin position="13"/>
        <end position="73"/>
    </location>
</feature>
<dbReference type="Gene3D" id="1.10.10.60">
    <property type="entry name" value="Homeodomain-like"/>
    <property type="match status" value="1"/>
</dbReference>
<evidence type="ECO:0000259" key="5">
    <source>
        <dbReference type="PROSITE" id="PS50977"/>
    </source>
</evidence>
<dbReference type="Pfam" id="PF00440">
    <property type="entry name" value="TetR_N"/>
    <property type="match status" value="1"/>
</dbReference>
<accession>A0ABY8XMU9</accession>
<proteinExistence type="predicted"/>
<dbReference type="Gene3D" id="1.10.357.10">
    <property type="entry name" value="Tetracycline Repressor, domain 2"/>
    <property type="match status" value="1"/>
</dbReference>
<organism evidence="6 7">
    <name type="scientific">Amycolatopsis nalaikhensis</name>
    <dbReference type="NCBI Taxonomy" id="715472"/>
    <lineage>
        <taxon>Bacteria</taxon>
        <taxon>Bacillati</taxon>
        <taxon>Actinomycetota</taxon>
        <taxon>Actinomycetes</taxon>
        <taxon>Pseudonocardiales</taxon>
        <taxon>Pseudonocardiaceae</taxon>
        <taxon>Amycolatopsis</taxon>
    </lineage>
</organism>
<gene>
    <name evidence="6" type="ORF">QP939_50700</name>
</gene>
<dbReference type="InterPro" id="IPR009057">
    <property type="entry name" value="Homeodomain-like_sf"/>
</dbReference>
<evidence type="ECO:0000256" key="1">
    <source>
        <dbReference type="ARBA" id="ARBA00023015"/>
    </source>
</evidence>
<reference evidence="6 7" key="1">
    <citation type="submission" date="2023-06" db="EMBL/GenBank/DDBJ databases">
        <authorList>
            <person name="Oyuntsetseg B."/>
            <person name="Kim S.B."/>
        </authorList>
    </citation>
    <scope>NUCLEOTIDE SEQUENCE [LARGE SCALE GENOMIC DNA]</scope>
    <source>
        <strain evidence="6 7">2-2</strain>
    </source>
</reference>
<protein>
    <submittedName>
        <fullName evidence="6">TetR/AcrR family transcriptional regulator</fullName>
    </submittedName>
</protein>
<keyword evidence="3" id="KW-0804">Transcription</keyword>
<keyword evidence="7" id="KW-1185">Reference proteome</keyword>
<evidence type="ECO:0000256" key="2">
    <source>
        <dbReference type="ARBA" id="ARBA00023125"/>
    </source>
</evidence>
<dbReference type="SUPFAM" id="SSF46689">
    <property type="entry name" value="Homeodomain-like"/>
    <property type="match status" value="1"/>
</dbReference>
<dbReference type="SUPFAM" id="SSF48498">
    <property type="entry name" value="Tetracyclin repressor-like, C-terminal domain"/>
    <property type="match status" value="1"/>
</dbReference>
<dbReference type="EMBL" id="CP127173">
    <property type="protein sequence ID" value="WIV56943.1"/>
    <property type="molecule type" value="Genomic_DNA"/>
</dbReference>
<dbReference type="PROSITE" id="PS50977">
    <property type="entry name" value="HTH_TETR_2"/>
    <property type="match status" value="1"/>
</dbReference>
<name>A0ABY8XMU9_9PSEU</name>
<feature type="DNA-binding region" description="H-T-H motif" evidence="4">
    <location>
        <begin position="36"/>
        <end position="55"/>
    </location>
</feature>
<evidence type="ECO:0000313" key="6">
    <source>
        <dbReference type="EMBL" id="WIV56943.1"/>
    </source>
</evidence>
<dbReference type="PANTHER" id="PTHR47506">
    <property type="entry name" value="TRANSCRIPTIONAL REGULATORY PROTEIN"/>
    <property type="match status" value="1"/>
</dbReference>